<protein>
    <submittedName>
        <fullName evidence="1">Uncharacterized protein</fullName>
    </submittedName>
</protein>
<gene>
    <name evidence="1" type="ORF">AB6A40_011262</name>
</gene>
<proteinExistence type="predicted"/>
<dbReference type="EMBL" id="JBGFUD010018591">
    <property type="protein sequence ID" value="MFH4984553.1"/>
    <property type="molecule type" value="Genomic_DNA"/>
</dbReference>
<evidence type="ECO:0000313" key="2">
    <source>
        <dbReference type="Proteomes" id="UP001608902"/>
    </source>
</evidence>
<dbReference type="AlphaFoldDB" id="A0ABD6F382"/>
<organism evidence="1 2">
    <name type="scientific">Gnathostoma spinigerum</name>
    <dbReference type="NCBI Taxonomy" id="75299"/>
    <lineage>
        <taxon>Eukaryota</taxon>
        <taxon>Metazoa</taxon>
        <taxon>Ecdysozoa</taxon>
        <taxon>Nematoda</taxon>
        <taxon>Chromadorea</taxon>
        <taxon>Rhabditida</taxon>
        <taxon>Spirurina</taxon>
        <taxon>Gnathostomatomorpha</taxon>
        <taxon>Gnathostomatoidea</taxon>
        <taxon>Gnathostomatidae</taxon>
        <taxon>Gnathostoma</taxon>
    </lineage>
</organism>
<name>A0ABD6F382_9BILA</name>
<sequence>MSINLSLNDRQSGRLIKAACEFTMEEYRRLVYKAYGFSLEVWKINQDSRRIDLDNQFSENRLILPIRLED</sequence>
<comment type="caution">
    <text evidence="1">The sequence shown here is derived from an EMBL/GenBank/DDBJ whole genome shotgun (WGS) entry which is preliminary data.</text>
</comment>
<reference evidence="1 2" key="1">
    <citation type="submission" date="2024-08" db="EMBL/GenBank/DDBJ databases">
        <title>Gnathostoma spinigerum genome.</title>
        <authorList>
            <person name="Gonzalez-Bertolin B."/>
            <person name="Monzon S."/>
            <person name="Zaballos A."/>
            <person name="Jimenez P."/>
            <person name="Dekumyoy P."/>
            <person name="Varona S."/>
            <person name="Cuesta I."/>
            <person name="Sumanam S."/>
            <person name="Adisakwattana P."/>
            <person name="Gasser R.B."/>
            <person name="Hernandez-Gonzalez A."/>
            <person name="Young N.D."/>
            <person name="Perteguer M.J."/>
        </authorList>
    </citation>
    <scope>NUCLEOTIDE SEQUENCE [LARGE SCALE GENOMIC DNA]</scope>
    <source>
        <strain evidence="1">AL3</strain>
        <tissue evidence="1">Liver</tissue>
    </source>
</reference>
<evidence type="ECO:0000313" key="1">
    <source>
        <dbReference type="EMBL" id="MFH4984553.1"/>
    </source>
</evidence>
<accession>A0ABD6F382</accession>
<keyword evidence="2" id="KW-1185">Reference proteome</keyword>
<dbReference type="Proteomes" id="UP001608902">
    <property type="component" value="Unassembled WGS sequence"/>
</dbReference>